<keyword evidence="2 5" id="KW-0812">Transmembrane</keyword>
<feature type="transmembrane region" description="Helical" evidence="5">
    <location>
        <begin position="68"/>
        <end position="89"/>
    </location>
</feature>
<evidence type="ECO:0000256" key="1">
    <source>
        <dbReference type="ARBA" id="ARBA00004141"/>
    </source>
</evidence>
<evidence type="ECO:0000256" key="3">
    <source>
        <dbReference type="ARBA" id="ARBA00022989"/>
    </source>
</evidence>
<comment type="caution">
    <text evidence="7">The sequence shown here is derived from an EMBL/GenBank/DDBJ whole genome shotgun (WGS) entry which is preliminary data.</text>
</comment>
<keyword evidence="4 5" id="KW-0472">Membrane</keyword>
<dbReference type="EMBL" id="JAERRB010000001">
    <property type="protein sequence ID" value="MBL0739635.1"/>
    <property type="molecule type" value="Genomic_DNA"/>
</dbReference>
<name>A0ABS1KJM5_9BACT</name>
<evidence type="ECO:0000313" key="7">
    <source>
        <dbReference type="EMBL" id="MBL0739635.1"/>
    </source>
</evidence>
<evidence type="ECO:0000256" key="2">
    <source>
        <dbReference type="ARBA" id="ARBA00022692"/>
    </source>
</evidence>
<evidence type="ECO:0000256" key="4">
    <source>
        <dbReference type="ARBA" id="ARBA00023136"/>
    </source>
</evidence>
<dbReference type="Pfam" id="PF04138">
    <property type="entry name" value="GtrA_DPMS_TM"/>
    <property type="match status" value="1"/>
</dbReference>
<dbReference type="InterPro" id="IPR007267">
    <property type="entry name" value="GtrA_DPMS_TM"/>
</dbReference>
<comment type="subcellular location">
    <subcellularLocation>
        <location evidence="1">Membrane</location>
        <topology evidence="1">Multi-pass membrane protein</topology>
    </subcellularLocation>
</comment>
<evidence type="ECO:0000259" key="6">
    <source>
        <dbReference type="Pfam" id="PF04138"/>
    </source>
</evidence>
<reference evidence="7 8" key="1">
    <citation type="submission" date="2021-01" db="EMBL/GenBank/DDBJ databases">
        <title>Chryseolinea sp. Jin1 Genome sequencing and assembly.</title>
        <authorList>
            <person name="Kim I."/>
        </authorList>
    </citation>
    <scope>NUCLEOTIDE SEQUENCE [LARGE SCALE GENOMIC DNA]</scope>
    <source>
        <strain evidence="7 8">Jin1</strain>
    </source>
</reference>
<feature type="transmembrane region" description="Helical" evidence="5">
    <location>
        <begin position="95"/>
        <end position="114"/>
    </location>
</feature>
<organism evidence="7 8">
    <name type="scientific">Chryseolinea lacunae</name>
    <dbReference type="NCBI Taxonomy" id="2801331"/>
    <lineage>
        <taxon>Bacteria</taxon>
        <taxon>Pseudomonadati</taxon>
        <taxon>Bacteroidota</taxon>
        <taxon>Cytophagia</taxon>
        <taxon>Cytophagales</taxon>
        <taxon>Fulvivirgaceae</taxon>
        <taxon>Chryseolinea</taxon>
    </lineage>
</organism>
<dbReference type="RefSeq" id="WP_202006612.1">
    <property type="nucleotide sequence ID" value="NZ_JAERRB010000001.1"/>
</dbReference>
<keyword evidence="8" id="KW-1185">Reference proteome</keyword>
<accession>A0ABS1KJM5</accession>
<feature type="transmembrane region" description="Helical" evidence="5">
    <location>
        <begin position="12"/>
        <end position="32"/>
    </location>
</feature>
<feature type="domain" description="GtrA/DPMS transmembrane" evidence="6">
    <location>
        <begin position="11"/>
        <end position="122"/>
    </location>
</feature>
<dbReference type="Proteomes" id="UP000613030">
    <property type="component" value="Unassembled WGS sequence"/>
</dbReference>
<feature type="transmembrane region" description="Helical" evidence="5">
    <location>
        <begin position="38"/>
        <end position="56"/>
    </location>
</feature>
<protein>
    <submittedName>
        <fullName evidence="7">GtrA family protein</fullName>
    </submittedName>
</protein>
<proteinExistence type="predicted"/>
<sequence length="123" mass="13799">MLTFLKSQAASLIASFVDFLCTIVCVELFYIWYGVASVVGNIAGAVTSFIIGRHWVFLSTQASMKHQALRYAIVWAGYVLLGFILLVTVTKYGHINYGIAKVVVAIFLGVTYNYQLQKRYVFK</sequence>
<keyword evidence="3 5" id="KW-1133">Transmembrane helix</keyword>
<gene>
    <name evidence="7" type="ORF">JI741_00335</name>
</gene>
<evidence type="ECO:0000313" key="8">
    <source>
        <dbReference type="Proteomes" id="UP000613030"/>
    </source>
</evidence>
<evidence type="ECO:0000256" key="5">
    <source>
        <dbReference type="SAM" id="Phobius"/>
    </source>
</evidence>